<dbReference type="EMBL" id="LDTC01000052">
    <property type="protein sequence ID" value="KTW14446.1"/>
    <property type="molecule type" value="Genomic_DNA"/>
</dbReference>
<comment type="caution">
    <text evidence="3">The sequence shown here is derived from an EMBL/GenBank/DDBJ whole genome shotgun (WGS) entry which is preliminary data.</text>
</comment>
<dbReference type="Proteomes" id="UP000074410">
    <property type="component" value="Unassembled WGS sequence"/>
</dbReference>
<accession>A0A147J9X0</accession>
<evidence type="ECO:0000259" key="2">
    <source>
        <dbReference type="Pfam" id="PF03795"/>
    </source>
</evidence>
<proteinExistence type="inferred from homology"/>
<dbReference type="PANTHER" id="PTHR37828">
    <property type="entry name" value="GSR2449 PROTEIN"/>
    <property type="match status" value="1"/>
</dbReference>
<comment type="similarity">
    <text evidence="1">Belongs to the YciI family.</text>
</comment>
<organism evidence="3 4">
    <name type="scientific">Sphingomonas sanguinis</name>
    <dbReference type="NCBI Taxonomy" id="33051"/>
    <lineage>
        <taxon>Bacteria</taxon>
        <taxon>Pseudomonadati</taxon>
        <taxon>Pseudomonadota</taxon>
        <taxon>Alphaproteobacteria</taxon>
        <taxon>Sphingomonadales</taxon>
        <taxon>Sphingomonadaceae</taxon>
        <taxon>Sphingomonas</taxon>
    </lineage>
</organism>
<gene>
    <name evidence="3" type="ORF">NS258_07330</name>
</gene>
<dbReference type="PANTHER" id="PTHR37828:SF1">
    <property type="entry name" value="YCII-RELATED DOMAIN-CONTAINING PROTEIN"/>
    <property type="match status" value="1"/>
</dbReference>
<dbReference type="SUPFAM" id="SSF54909">
    <property type="entry name" value="Dimeric alpha+beta barrel"/>
    <property type="match status" value="1"/>
</dbReference>
<evidence type="ECO:0000313" key="3">
    <source>
        <dbReference type="EMBL" id="KTW14446.1"/>
    </source>
</evidence>
<dbReference type="RefSeq" id="WP_058716456.1">
    <property type="nucleotide sequence ID" value="NZ_LDTC01000052.1"/>
</dbReference>
<dbReference type="PATRIC" id="fig|33051.5.peg.2441"/>
<dbReference type="InterPro" id="IPR011008">
    <property type="entry name" value="Dimeric_a/b-barrel"/>
</dbReference>
<dbReference type="InterPro" id="IPR005545">
    <property type="entry name" value="YCII"/>
</dbReference>
<dbReference type="Pfam" id="PF03795">
    <property type="entry name" value="YCII"/>
    <property type="match status" value="1"/>
</dbReference>
<dbReference type="Gene3D" id="3.30.70.1060">
    <property type="entry name" value="Dimeric alpha+beta barrel"/>
    <property type="match status" value="1"/>
</dbReference>
<dbReference type="AlphaFoldDB" id="A0A147J9X0"/>
<feature type="domain" description="YCII-related" evidence="2">
    <location>
        <begin position="4"/>
        <end position="75"/>
    </location>
</feature>
<evidence type="ECO:0000313" key="4">
    <source>
        <dbReference type="Proteomes" id="UP000074410"/>
    </source>
</evidence>
<evidence type="ECO:0000256" key="1">
    <source>
        <dbReference type="ARBA" id="ARBA00007689"/>
    </source>
</evidence>
<reference evidence="3 4" key="1">
    <citation type="journal article" date="2016" name="Front. Microbiol.">
        <title>Genomic Resource of Rice Seed Associated Bacteria.</title>
        <authorList>
            <person name="Midha S."/>
            <person name="Bansal K."/>
            <person name="Sharma S."/>
            <person name="Kumar N."/>
            <person name="Patil P.P."/>
            <person name="Chaudhry V."/>
            <person name="Patil P.B."/>
        </authorList>
    </citation>
    <scope>NUCLEOTIDE SEQUENCE [LARGE SCALE GENOMIC DNA]</scope>
    <source>
        <strain evidence="3 4">NS258</strain>
    </source>
</reference>
<protein>
    <recommendedName>
        <fullName evidence="2">YCII-related domain-containing protein</fullName>
    </recommendedName>
</protein>
<name>A0A147J9X0_9SPHN</name>
<sequence length="98" mass="10280">MFVTLLKFAENRIAAPDFMAAHNDWIAQGFAEGVFLCVGAVQPAAGGAILAHGESRAEHDARIAADPFVVAGVVTAETWEVDAKRAIPSLGFLITAEA</sequence>